<proteinExistence type="predicted"/>
<dbReference type="SUPFAM" id="SSF81321">
    <property type="entry name" value="Family A G protein-coupled receptor-like"/>
    <property type="match status" value="1"/>
</dbReference>
<feature type="transmembrane region" description="Helical" evidence="1">
    <location>
        <begin position="66"/>
        <end position="91"/>
    </location>
</feature>
<keyword evidence="2" id="KW-1185">Reference proteome</keyword>
<dbReference type="Pfam" id="PF10321">
    <property type="entry name" value="7TM_GPCR_Srt"/>
    <property type="match status" value="1"/>
</dbReference>
<evidence type="ECO:0000313" key="2">
    <source>
        <dbReference type="Proteomes" id="UP000887566"/>
    </source>
</evidence>
<keyword evidence="1" id="KW-0812">Transmembrane</keyword>
<evidence type="ECO:0000256" key="1">
    <source>
        <dbReference type="SAM" id="Phobius"/>
    </source>
</evidence>
<dbReference type="PANTHER" id="PTHR23021:SF11">
    <property type="entry name" value="SERPENTINE RECEPTOR, CLASS T"/>
    <property type="match status" value="1"/>
</dbReference>
<dbReference type="InterPro" id="IPR019425">
    <property type="entry name" value="7TM_GPCR_serpentine_rcpt_Srt"/>
</dbReference>
<evidence type="ECO:0000313" key="3">
    <source>
        <dbReference type="WBParaSite" id="PSAMB.scaffold2069size25620.g16179.t1"/>
    </source>
</evidence>
<organism evidence="2 3">
    <name type="scientific">Plectus sambesii</name>
    <dbReference type="NCBI Taxonomy" id="2011161"/>
    <lineage>
        <taxon>Eukaryota</taxon>
        <taxon>Metazoa</taxon>
        <taxon>Ecdysozoa</taxon>
        <taxon>Nematoda</taxon>
        <taxon>Chromadorea</taxon>
        <taxon>Plectida</taxon>
        <taxon>Plectina</taxon>
        <taxon>Plectoidea</taxon>
        <taxon>Plectidae</taxon>
        <taxon>Plectus</taxon>
    </lineage>
</organism>
<dbReference type="WBParaSite" id="PSAMB.scaffold2069size25620.g16179.t1">
    <property type="protein sequence ID" value="PSAMB.scaffold2069size25620.g16179.t1"/>
    <property type="gene ID" value="PSAMB.scaffold2069size25620.g16179"/>
</dbReference>
<keyword evidence="1" id="KW-0472">Membrane</keyword>
<reference evidence="3" key="1">
    <citation type="submission" date="2022-11" db="UniProtKB">
        <authorList>
            <consortium name="WormBaseParasite"/>
        </authorList>
    </citation>
    <scope>IDENTIFICATION</scope>
</reference>
<keyword evidence="1" id="KW-1133">Transmembrane helix</keyword>
<dbReference type="AlphaFoldDB" id="A0A914VJJ7"/>
<feature type="transmembrane region" description="Helical" evidence="1">
    <location>
        <begin position="103"/>
        <end position="125"/>
    </location>
</feature>
<feature type="transmembrane region" description="Helical" evidence="1">
    <location>
        <begin position="33"/>
        <end position="54"/>
    </location>
</feature>
<name>A0A914VJJ7_9BILA</name>
<protein>
    <submittedName>
        <fullName evidence="3">G-protein coupled receptors family 1 profile domain-containing protein</fullName>
    </submittedName>
</protein>
<sequence length="208" mass="23798">MSIPNPPPPPFCNNSLIRDDAYYEEWQSPRLGLTYLLLGIAFTITYIPCLIAMLGKELWSNSCYKIMFSVGILDLCAMCTNAILPGIYMIVPLDYRCFRRSDFLLNIFCSFFWDTYCMIILVLGINRCVQLVSERWSTILFGGLRVWCWVAAACIYGSLFVAVYLSPYGSISFHSGIGLYVWHESDQVSLRRSPPEVAWDQFLKLLSC</sequence>
<dbReference type="Proteomes" id="UP000887566">
    <property type="component" value="Unplaced"/>
</dbReference>
<dbReference type="PANTHER" id="PTHR23021">
    <property type="entry name" value="SERPENTINE RECEPTOR, CLASS T"/>
    <property type="match status" value="1"/>
</dbReference>
<feature type="transmembrane region" description="Helical" evidence="1">
    <location>
        <begin position="146"/>
        <end position="165"/>
    </location>
</feature>
<accession>A0A914VJJ7</accession>